<evidence type="ECO:0000256" key="1">
    <source>
        <dbReference type="ARBA" id="ARBA00004141"/>
    </source>
</evidence>
<dbReference type="InterPro" id="IPR028325">
    <property type="entry name" value="VG_K_chnl"/>
</dbReference>
<keyword evidence="11" id="KW-0407">Ion channel</keyword>
<feature type="domain" description="Ion transport" evidence="13">
    <location>
        <begin position="58"/>
        <end position="257"/>
    </location>
</feature>
<evidence type="ECO:0000256" key="3">
    <source>
        <dbReference type="ARBA" id="ARBA00022538"/>
    </source>
</evidence>
<dbReference type="PRINTS" id="PR00169">
    <property type="entry name" value="KCHANNEL"/>
</dbReference>
<dbReference type="Gene3D" id="1.20.120.350">
    <property type="entry name" value="Voltage-gated potassium channels. Chain C"/>
    <property type="match status" value="1"/>
</dbReference>
<protein>
    <recommendedName>
        <fullName evidence="13">Ion transport domain-containing protein</fullName>
    </recommendedName>
</protein>
<keyword evidence="8 12" id="KW-1133">Transmembrane helix</keyword>
<keyword evidence="3" id="KW-0633">Potassium transport</keyword>
<keyword evidence="4 12" id="KW-0812">Transmembrane</keyword>
<dbReference type="InterPro" id="IPR027359">
    <property type="entry name" value="Volt_channel_dom_sf"/>
</dbReference>
<evidence type="ECO:0000259" key="13">
    <source>
        <dbReference type="Pfam" id="PF00520"/>
    </source>
</evidence>
<dbReference type="Proteomes" id="UP001189429">
    <property type="component" value="Unassembled WGS sequence"/>
</dbReference>
<evidence type="ECO:0000256" key="7">
    <source>
        <dbReference type="ARBA" id="ARBA00022958"/>
    </source>
</evidence>
<dbReference type="PANTHER" id="PTHR11537">
    <property type="entry name" value="VOLTAGE-GATED POTASSIUM CHANNEL"/>
    <property type="match status" value="1"/>
</dbReference>
<dbReference type="Pfam" id="PF00520">
    <property type="entry name" value="Ion_trans"/>
    <property type="match status" value="1"/>
</dbReference>
<reference evidence="14" key="1">
    <citation type="submission" date="2023-10" db="EMBL/GenBank/DDBJ databases">
        <authorList>
            <person name="Chen Y."/>
            <person name="Shah S."/>
            <person name="Dougan E. K."/>
            <person name="Thang M."/>
            <person name="Chan C."/>
        </authorList>
    </citation>
    <scope>NUCLEOTIDE SEQUENCE [LARGE SCALE GENOMIC DNA]</scope>
</reference>
<evidence type="ECO:0000256" key="6">
    <source>
        <dbReference type="ARBA" id="ARBA00022882"/>
    </source>
</evidence>
<name>A0ABN9UBF4_9DINO</name>
<evidence type="ECO:0000256" key="2">
    <source>
        <dbReference type="ARBA" id="ARBA00022448"/>
    </source>
</evidence>
<keyword evidence="10 12" id="KW-0472">Membrane</keyword>
<evidence type="ECO:0000256" key="5">
    <source>
        <dbReference type="ARBA" id="ARBA00022826"/>
    </source>
</evidence>
<feature type="transmembrane region" description="Helical" evidence="12">
    <location>
        <begin position="59"/>
        <end position="77"/>
    </location>
</feature>
<proteinExistence type="predicted"/>
<evidence type="ECO:0000256" key="4">
    <source>
        <dbReference type="ARBA" id="ARBA00022692"/>
    </source>
</evidence>
<evidence type="ECO:0000256" key="10">
    <source>
        <dbReference type="ARBA" id="ARBA00023136"/>
    </source>
</evidence>
<accession>A0ABN9UBF4</accession>
<dbReference type="PANTHER" id="PTHR11537:SF254">
    <property type="entry name" value="POTASSIUM VOLTAGE-GATED CHANNEL PROTEIN SHAB"/>
    <property type="match status" value="1"/>
</dbReference>
<evidence type="ECO:0000313" key="15">
    <source>
        <dbReference type="Proteomes" id="UP001189429"/>
    </source>
</evidence>
<keyword evidence="5" id="KW-0631">Potassium channel</keyword>
<keyword evidence="2" id="KW-0813">Transport</keyword>
<organism evidence="14 15">
    <name type="scientific">Prorocentrum cordatum</name>
    <dbReference type="NCBI Taxonomy" id="2364126"/>
    <lineage>
        <taxon>Eukaryota</taxon>
        <taxon>Sar</taxon>
        <taxon>Alveolata</taxon>
        <taxon>Dinophyceae</taxon>
        <taxon>Prorocentrales</taxon>
        <taxon>Prorocentraceae</taxon>
        <taxon>Prorocentrum</taxon>
    </lineage>
</organism>
<evidence type="ECO:0000256" key="11">
    <source>
        <dbReference type="ARBA" id="ARBA00023303"/>
    </source>
</evidence>
<dbReference type="EMBL" id="CAUYUJ010015661">
    <property type="protein sequence ID" value="CAK0856748.1"/>
    <property type="molecule type" value="Genomic_DNA"/>
</dbReference>
<dbReference type="SUPFAM" id="SSF81324">
    <property type="entry name" value="Voltage-gated potassium channels"/>
    <property type="match status" value="1"/>
</dbReference>
<evidence type="ECO:0000313" key="14">
    <source>
        <dbReference type="EMBL" id="CAK0856748.1"/>
    </source>
</evidence>
<comment type="caution">
    <text evidence="14">The sequence shown here is derived from an EMBL/GenBank/DDBJ whole genome shotgun (WGS) entry which is preliminary data.</text>
</comment>
<evidence type="ECO:0000256" key="12">
    <source>
        <dbReference type="SAM" id="Phobius"/>
    </source>
</evidence>
<comment type="subcellular location">
    <subcellularLocation>
        <location evidence="1">Membrane</location>
        <topology evidence="1">Multi-pass membrane protein</topology>
    </subcellularLocation>
</comment>
<evidence type="ECO:0000256" key="9">
    <source>
        <dbReference type="ARBA" id="ARBA00023065"/>
    </source>
</evidence>
<sequence>MAAVGHRWPGQPTPEFGLFSHHAGHVRQSSLETEQDLPSARQRLRDMLDDPSSSGVAQAVHYFIIGAIITGSLLTVVETMPTMRIHAPFLDAMDFLVTIIYSIEIVLRFYATDDCVGFCVFFNIVDVASTLPGYLELVIRAYGESPKAAATVAPIRILRIFRVVRLLRVVRVFKLVKDNHYAQQTALLVEVITEAATHSGLCVILLLFGLMTVIASTLLYLFEAPECLQGWATPRDELYAIPPQDCTARSNFDSIPLCSGGP</sequence>
<keyword evidence="6" id="KW-0851">Voltage-gated channel</keyword>
<feature type="transmembrane region" description="Helical" evidence="12">
    <location>
        <begin position="198"/>
        <end position="222"/>
    </location>
</feature>
<keyword evidence="7" id="KW-0630">Potassium</keyword>
<keyword evidence="15" id="KW-1185">Reference proteome</keyword>
<gene>
    <name evidence="14" type="ORF">PCOR1329_LOCUS47038</name>
</gene>
<keyword evidence="9" id="KW-0406">Ion transport</keyword>
<evidence type="ECO:0000256" key="8">
    <source>
        <dbReference type="ARBA" id="ARBA00022989"/>
    </source>
</evidence>
<dbReference type="InterPro" id="IPR005821">
    <property type="entry name" value="Ion_trans_dom"/>
</dbReference>